<evidence type="ECO:0000313" key="3">
    <source>
        <dbReference type="EMBL" id="AYG57529.1"/>
    </source>
</evidence>
<dbReference type="EMBL" id="CP032694">
    <property type="protein sequence ID" value="AYG57529.1"/>
    <property type="molecule type" value="Genomic_DNA"/>
</dbReference>
<reference evidence="3 4" key="1">
    <citation type="submission" date="2018-10" db="EMBL/GenBank/DDBJ databases">
        <title>Rhizobium etli, R. leguminosarum and a new Rhizobium genospecies from Phaseolus dumosus.</title>
        <authorList>
            <person name="Ramirez-Puebla S.T."/>
            <person name="Rogel-Hernandez M.A."/>
            <person name="Guerrero G."/>
            <person name="Ormeno-Orrillo E."/>
            <person name="Martinez-Romero J.C."/>
            <person name="Negrete-Yankelevich S."/>
            <person name="Martinez-Romero E."/>
        </authorList>
    </citation>
    <scope>NUCLEOTIDE SEQUENCE [LARGE SCALE GENOMIC DNA]</scope>
    <source>
        <strain evidence="3 4">CCGE525</strain>
    </source>
</reference>
<dbReference type="Gene3D" id="3.40.50.720">
    <property type="entry name" value="NAD(P)-binding Rossmann-like Domain"/>
    <property type="match status" value="1"/>
</dbReference>
<organism evidence="3 4">
    <name type="scientific">Rhizobium jaguaris</name>
    <dbReference type="NCBI Taxonomy" id="1312183"/>
    <lineage>
        <taxon>Bacteria</taxon>
        <taxon>Pseudomonadati</taxon>
        <taxon>Pseudomonadota</taxon>
        <taxon>Alphaproteobacteria</taxon>
        <taxon>Hyphomicrobiales</taxon>
        <taxon>Rhizobiaceae</taxon>
        <taxon>Rhizobium/Agrobacterium group</taxon>
        <taxon>Rhizobium</taxon>
    </lineage>
</organism>
<dbReference type="Proteomes" id="UP000282195">
    <property type="component" value="Chromosome"/>
</dbReference>
<dbReference type="OrthoDB" id="9785971at2"/>
<evidence type="ECO:0000256" key="2">
    <source>
        <dbReference type="ARBA" id="ARBA00023027"/>
    </source>
</evidence>
<dbReference type="PIRSF" id="PIRSF001439">
    <property type="entry name" value="CryM"/>
    <property type="match status" value="1"/>
</dbReference>
<dbReference type="InterPro" id="IPR023401">
    <property type="entry name" value="ODC_N"/>
</dbReference>
<dbReference type="GO" id="GO:0005737">
    <property type="term" value="C:cytoplasm"/>
    <property type="evidence" value="ECO:0007669"/>
    <property type="project" value="TreeGrafter"/>
</dbReference>
<accession>A0A387FG81</accession>
<comment type="similarity">
    <text evidence="1">Belongs to the ornithine cyclodeaminase/mu-crystallin family.</text>
</comment>
<evidence type="ECO:0000313" key="4">
    <source>
        <dbReference type="Proteomes" id="UP000282195"/>
    </source>
</evidence>
<dbReference type="PANTHER" id="PTHR13812">
    <property type="entry name" value="KETIMINE REDUCTASE MU-CRYSTALLIN"/>
    <property type="match status" value="1"/>
</dbReference>
<sequence length="317" mass="33530">MGAFTILDAAETGKKLLFPELVAALRTGFAEGCELPERHHHTMGRPNQADATLLLMPAWTKPTGGQQFLGVKIVTVVPGNAARGLPGLVSTYMLYDGLTGEQLALMDGNTITGRRTVATSALAAKYLSREDSKNLLVVGAGRVGSLIAEAYRAVRPIESVEVWDVNPDASKRLVEGLTSIGIKASVALDLRQSIEEADIVSTATLATEPFIKGEWLAPGTHVDLIGGFTPKMREADDATVAKSIIYVDTSEALHEAGDLVQPIKAGVISKDSVKATLADLCRADRFARTSANEITCFKAVGSGLADLVAAKVVYGQL</sequence>
<gene>
    <name evidence="3" type="ORF">CCGE525_00870</name>
</gene>
<dbReference type="Gene3D" id="3.30.1780.10">
    <property type="entry name" value="ornithine cyclodeaminase, domain 1"/>
    <property type="match status" value="1"/>
</dbReference>
<keyword evidence="4" id="KW-1185">Reference proteome</keyword>
<evidence type="ECO:0000256" key="1">
    <source>
        <dbReference type="ARBA" id="ARBA00008903"/>
    </source>
</evidence>
<dbReference type="RefSeq" id="WP_120702630.1">
    <property type="nucleotide sequence ID" value="NZ_CP032694.1"/>
</dbReference>
<dbReference type="Pfam" id="PF02423">
    <property type="entry name" value="OCD_Mu_crystall"/>
    <property type="match status" value="1"/>
</dbReference>
<dbReference type="InterPro" id="IPR036291">
    <property type="entry name" value="NAD(P)-bd_dom_sf"/>
</dbReference>
<name>A0A387FG81_9HYPH</name>
<dbReference type="SUPFAM" id="SSF51735">
    <property type="entry name" value="NAD(P)-binding Rossmann-fold domains"/>
    <property type="match status" value="1"/>
</dbReference>
<dbReference type="InterPro" id="IPR003462">
    <property type="entry name" value="ODC_Mu_crystall"/>
</dbReference>
<dbReference type="KEGG" id="rjg:CCGE525_00870"/>
<dbReference type="PANTHER" id="PTHR13812:SF19">
    <property type="entry name" value="KETIMINE REDUCTASE MU-CRYSTALLIN"/>
    <property type="match status" value="1"/>
</dbReference>
<dbReference type="GO" id="GO:0019752">
    <property type="term" value="P:carboxylic acid metabolic process"/>
    <property type="evidence" value="ECO:0007669"/>
    <property type="project" value="UniProtKB-ARBA"/>
</dbReference>
<dbReference type="NCBIfam" id="NF004793">
    <property type="entry name" value="PRK06141.1"/>
    <property type="match status" value="1"/>
</dbReference>
<dbReference type="GO" id="GO:0016491">
    <property type="term" value="F:oxidoreductase activity"/>
    <property type="evidence" value="ECO:0007669"/>
    <property type="project" value="UniProtKB-ARBA"/>
</dbReference>
<dbReference type="FunFam" id="3.40.50.720:FF:000311">
    <property type="entry name" value="Ornithine cyclodeaminase"/>
    <property type="match status" value="1"/>
</dbReference>
<protein>
    <submittedName>
        <fullName evidence="3">Ornithine cyclodeaminase family protein</fullName>
    </submittedName>
</protein>
<keyword evidence="2" id="KW-0520">NAD</keyword>
<proteinExistence type="inferred from homology"/>
<dbReference type="AlphaFoldDB" id="A0A387FG81"/>